<feature type="transmembrane region" description="Helical" evidence="6">
    <location>
        <begin position="28"/>
        <end position="52"/>
    </location>
</feature>
<dbReference type="Gene3D" id="1.20.1250.20">
    <property type="entry name" value="MFS general substrate transporter like domains"/>
    <property type="match status" value="1"/>
</dbReference>
<feature type="transmembrane region" description="Helical" evidence="6">
    <location>
        <begin position="235"/>
        <end position="258"/>
    </location>
</feature>
<dbReference type="CDD" id="cd06173">
    <property type="entry name" value="MFS_MefA_like"/>
    <property type="match status" value="1"/>
</dbReference>
<dbReference type="SUPFAM" id="SSF103473">
    <property type="entry name" value="MFS general substrate transporter"/>
    <property type="match status" value="1"/>
</dbReference>
<evidence type="ECO:0000256" key="1">
    <source>
        <dbReference type="ARBA" id="ARBA00004651"/>
    </source>
</evidence>
<feature type="transmembrane region" description="Helical" evidence="6">
    <location>
        <begin position="58"/>
        <end position="78"/>
    </location>
</feature>
<reference evidence="7 8" key="1">
    <citation type="submission" date="2024-09" db="EMBL/GenBank/DDBJ databases">
        <authorList>
            <person name="Lee S.D."/>
        </authorList>
    </citation>
    <scope>NUCLEOTIDE SEQUENCE [LARGE SCALE GENOMIC DNA]</scope>
    <source>
        <strain evidence="7 8">N1-5</strain>
    </source>
</reference>
<keyword evidence="4 6" id="KW-1133">Transmembrane helix</keyword>
<feature type="transmembrane region" description="Helical" evidence="6">
    <location>
        <begin position="321"/>
        <end position="344"/>
    </location>
</feature>
<keyword evidence="2" id="KW-1003">Cell membrane</keyword>
<protein>
    <submittedName>
        <fullName evidence="7">MFS transporter</fullName>
    </submittedName>
</protein>
<dbReference type="Pfam" id="PF07690">
    <property type="entry name" value="MFS_1"/>
    <property type="match status" value="1"/>
</dbReference>
<feature type="transmembrane region" description="Helical" evidence="6">
    <location>
        <begin position="297"/>
        <end position="315"/>
    </location>
</feature>
<comment type="caution">
    <text evidence="7">The sequence shown here is derived from an EMBL/GenBank/DDBJ whole genome shotgun (WGS) entry which is preliminary data.</text>
</comment>
<evidence type="ECO:0000256" key="3">
    <source>
        <dbReference type="ARBA" id="ARBA00022692"/>
    </source>
</evidence>
<organism evidence="7 8">
    <name type="scientific">Streptacidiphilus cavernicola</name>
    <dbReference type="NCBI Taxonomy" id="3342716"/>
    <lineage>
        <taxon>Bacteria</taxon>
        <taxon>Bacillati</taxon>
        <taxon>Actinomycetota</taxon>
        <taxon>Actinomycetes</taxon>
        <taxon>Kitasatosporales</taxon>
        <taxon>Streptomycetaceae</taxon>
        <taxon>Streptacidiphilus</taxon>
    </lineage>
</organism>
<name>A0ABV6UEJ3_9ACTN</name>
<feature type="transmembrane region" description="Helical" evidence="6">
    <location>
        <begin position="264"/>
        <end position="285"/>
    </location>
</feature>
<dbReference type="PANTHER" id="PTHR23513">
    <property type="entry name" value="INTEGRAL MEMBRANE EFFLUX PROTEIN-RELATED"/>
    <property type="match status" value="1"/>
</dbReference>
<evidence type="ECO:0000256" key="4">
    <source>
        <dbReference type="ARBA" id="ARBA00022989"/>
    </source>
</evidence>
<comment type="subcellular location">
    <subcellularLocation>
        <location evidence="1">Cell membrane</location>
        <topology evidence="1">Multi-pass membrane protein</topology>
    </subcellularLocation>
</comment>
<feature type="transmembrane region" description="Helical" evidence="6">
    <location>
        <begin position="181"/>
        <end position="201"/>
    </location>
</feature>
<keyword evidence="3 6" id="KW-0812">Transmembrane</keyword>
<sequence>MSSTSTAATTAQAPPSVPLLRNWRFQTLCVGSGAALIGVYATDVAYPLIILALTGSPALAGVFGLVQAAASVLCTLPAGQLVDRHDRRRIQIAAESVRVAATASVALAFALHHVTFVQLLMVGALVGGAQPFVGAARMLTVRAVVEPEQLSAALTQDEVRVSTAELTGPPLGGLLYGIARILPFLLSSLGFVLSLTAAVAVRPAGASGAPRGGEHRGGMFAGVRALWQDATLRPVVVLLFAFNVAGVPLTLAAVYQLHRHSAPSWSIGLALAGSAVGGLIGAALVRPLHRRFRPGTLLLAASGWAALTVALLGLVSGPWQIGLVLLGTSLGSPAIMVLLDVLIFRQVPDGLRGRTIAATMSLMGLGVPLGSGLGGLLLQYLGGTGALLVLGSLLACATAWAAGQRGLRTAVWPAP</sequence>
<dbReference type="EMBL" id="JBHEZZ010000001">
    <property type="protein sequence ID" value="MFC1399875.1"/>
    <property type="molecule type" value="Genomic_DNA"/>
</dbReference>
<dbReference type="InterPro" id="IPR036259">
    <property type="entry name" value="MFS_trans_sf"/>
</dbReference>
<feature type="transmembrane region" description="Helical" evidence="6">
    <location>
        <begin position="384"/>
        <end position="403"/>
    </location>
</feature>
<evidence type="ECO:0000256" key="2">
    <source>
        <dbReference type="ARBA" id="ARBA00022475"/>
    </source>
</evidence>
<proteinExistence type="predicted"/>
<dbReference type="InterPro" id="IPR011701">
    <property type="entry name" value="MFS"/>
</dbReference>
<dbReference type="PANTHER" id="PTHR23513:SF6">
    <property type="entry name" value="MAJOR FACILITATOR SUPERFAMILY ASSOCIATED DOMAIN-CONTAINING PROTEIN"/>
    <property type="match status" value="1"/>
</dbReference>
<evidence type="ECO:0000256" key="5">
    <source>
        <dbReference type="ARBA" id="ARBA00023136"/>
    </source>
</evidence>
<dbReference type="RefSeq" id="WP_051724922.1">
    <property type="nucleotide sequence ID" value="NZ_JBHEZZ010000001.1"/>
</dbReference>
<feature type="transmembrane region" description="Helical" evidence="6">
    <location>
        <begin position="356"/>
        <end position="378"/>
    </location>
</feature>
<evidence type="ECO:0000313" key="7">
    <source>
        <dbReference type="EMBL" id="MFC1399875.1"/>
    </source>
</evidence>
<gene>
    <name evidence="7" type="ORF">ACEZDJ_01040</name>
</gene>
<evidence type="ECO:0000256" key="6">
    <source>
        <dbReference type="SAM" id="Phobius"/>
    </source>
</evidence>
<feature type="transmembrane region" description="Helical" evidence="6">
    <location>
        <begin position="99"/>
        <end position="121"/>
    </location>
</feature>
<evidence type="ECO:0000313" key="8">
    <source>
        <dbReference type="Proteomes" id="UP001592528"/>
    </source>
</evidence>
<accession>A0ABV6UEJ3</accession>
<keyword evidence="8" id="KW-1185">Reference proteome</keyword>
<dbReference type="Proteomes" id="UP001592528">
    <property type="component" value="Unassembled WGS sequence"/>
</dbReference>
<keyword evidence="5 6" id="KW-0472">Membrane</keyword>